<dbReference type="PROSITE" id="PS50885">
    <property type="entry name" value="HAMP"/>
    <property type="match status" value="1"/>
</dbReference>
<evidence type="ECO:0000256" key="6">
    <source>
        <dbReference type="ARBA" id="ARBA00022679"/>
    </source>
</evidence>
<dbReference type="GO" id="GO:0005886">
    <property type="term" value="C:plasma membrane"/>
    <property type="evidence" value="ECO:0007669"/>
    <property type="project" value="UniProtKB-SubCell"/>
</dbReference>
<keyword evidence="8" id="KW-0547">Nucleotide-binding</keyword>
<evidence type="ECO:0000256" key="2">
    <source>
        <dbReference type="ARBA" id="ARBA00004651"/>
    </source>
</evidence>
<gene>
    <name evidence="17" type="ORF">BS101_04570</name>
</gene>
<dbReference type="InterPro" id="IPR050398">
    <property type="entry name" value="HssS/ArlS-like"/>
</dbReference>
<keyword evidence="5" id="KW-0597">Phosphoprotein</keyword>
<evidence type="ECO:0000256" key="9">
    <source>
        <dbReference type="ARBA" id="ARBA00022777"/>
    </source>
</evidence>
<dbReference type="SMART" id="SM00304">
    <property type="entry name" value="HAMP"/>
    <property type="match status" value="1"/>
</dbReference>
<keyword evidence="6" id="KW-0808">Transferase</keyword>
<dbReference type="Pfam" id="PF00672">
    <property type="entry name" value="HAMP"/>
    <property type="match status" value="1"/>
</dbReference>
<dbReference type="InterPro" id="IPR005467">
    <property type="entry name" value="His_kinase_dom"/>
</dbReference>
<dbReference type="CDD" id="cd06225">
    <property type="entry name" value="HAMP"/>
    <property type="match status" value="1"/>
</dbReference>
<dbReference type="SMART" id="SM00387">
    <property type="entry name" value="HATPase_c"/>
    <property type="match status" value="1"/>
</dbReference>
<keyword evidence="4" id="KW-1003">Cell membrane</keyword>
<evidence type="ECO:0000256" key="7">
    <source>
        <dbReference type="ARBA" id="ARBA00022692"/>
    </source>
</evidence>
<sequence length="451" mass="52348">MKVFKMKSLMLRIWVTFTIIILIIICCISLLYLVAFRIFDENSKIQDLAAAHNILVKNGNFEDPLRFDKLKNLVNIKNLIVHINGTTTQTININAPNDQPDSLENKEGKWLTSFIKYVNNSQTQFKENYNNTEFLFIISPIKSQPSEKSYFITYMPYSLDKTVLYEAILTGIIFIFIAFFTSKLVAGYISKPLKELEDYTKKIANKHWGEPIRIRSNDEIGNLANSMNIMQKKLKYAEENEKLFFQSISHDLKTPVMVIMSHAEAIIEGLYIDSIEKTAEIIKNEAIYLEKKIKQILYLNTLDYMLENNIENKDTNLQDILNKIIHRFKTFNNDIVWDLNIKESIIWGNREKVIISIENVLDNALRYAKTTIKITLKEENNFAVLEIYNDGNTIRNNDIDRIFDSMYKDKKGNFGLGLAISKKIINFYKGDIKAVNRSNGVSFIIKYPNLC</sequence>
<dbReference type="SUPFAM" id="SSF158472">
    <property type="entry name" value="HAMP domain-like"/>
    <property type="match status" value="1"/>
</dbReference>
<feature type="transmembrane region" description="Helical" evidence="14">
    <location>
        <begin position="163"/>
        <end position="186"/>
    </location>
</feature>
<dbReference type="EMBL" id="CP018335">
    <property type="protein sequence ID" value="APM38057.1"/>
    <property type="molecule type" value="Genomic_DNA"/>
</dbReference>
<keyword evidence="9 17" id="KW-0418">Kinase</keyword>
<evidence type="ECO:0000256" key="14">
    <source>
        <dbReference type="SAM" id="Phobius"/>
    </source>
</evidence>
<feature type="domain" description="HAMP" evidence="16">
    <location>
        <begin position="187"/>
        <end position="239"/>
    </location>
</feature>
<dbReference type="CDD" id="cd00082">
    <property type="entry name" value="HisKA"/>
    <property type="match status" value="1"/>
</dbReference>
<dbReference type="Gene3D" id="3.30.565.10">
    <property type="entry name" value="Histidine kinase-like ATPase, C-terminal domain"/>
    <property type="match status" value="1"/>
</dbReference>
<dbReference type="GO" id="GO:0000155">
    <property type="term" value="F:phosphorelay sensor kinase activity"/>
    <property type="evidence" value="ECO:0007669"/>
    <property type="project" value="InterPro"/>
</dbReference>
<dbReference type="InterPro" id="IPR036097">
    <property type="entry name" value="HisK_dim/P_sf"/>
</dbReference>
<dbReference type="Gene3D" id="6.10.340.10">
    <property type="match status" value="1"/>
</dbReference>
<dbReference type="EC" id="2.7.13.3" evidence="3"/>
<evidence type="ECO:0000256" key="8">
    <source>
        <dbReference type="ARBA" id="ARBA00022741"/>
    </source>
</evidence>
<evidence type="ECO:0000256" key="12">
    <source>
        <dbReference type="ARBA" id="ARBA00023012"/>
    </source>
</evidence>
<reference evidence="17 18" key="1">
    <citation type="submission" date="2016-12" db="EMBL/GenBank/DDBJ databases">
        <title>Complete genome sequence of Clostridium kluyveri JZZ isolated from the pit mud of a Chinese flavor liquor-making factory.</title>
        <authorList>
            <person name="Wang Y."/>
        </authorList>
    </citation>
    <scope>NUCLEOTIDE SEQUENCE [LARGE SCALE GENOMIC DNA]</scope>
    <source>
        <strain evidence="17 18">JZZ</strain>
    </source>
</reference>
<dbReference type="Gene3D" id="1.10.287.130">
    <property type="match status" value="1"/>
</dbReference>
<evidence type="ECO:0000259" key="16">
    <source>
        <dbReference type="PROSITE" id="PS50885"/>
    </source>
</evidence>
<dbReference type="InterPro" id="IPR003661">
    <property type="entry name" value="HisK_dim/P_dom"/>
</dbReference>
<keyword evidence="10" id="KW-0067">ATP-binding</keyword>
<keyword evidence="7 14" id="KW-0812">Transmembrane</keyword>
<comment type="catalytic activity">
    <reaction evidence="1">
        <text>ATP + protein L-histidine = ADP + protein N-phospho-L-histidine.</text>
        <dbReference type="EC" id="2.7.13.3"/>
    </reaction>
</comment>
<dbReference type="OrthoDB" id="9780718at2"/>
<dbReference type="Pfam" id="PF00512">
    <property type="entry name" value="HisKA"/>
    <property type="match status" value="1"/>
</dbReference>
<keyword evidence="13 14" id="KW-0472">Membrane</keyword>
<evidence type="ECO:0000256" key="3">
    <source>
        <dbReference type="ARBA" id="ARBA00012438"/>
    </source>
</evidence>
<evidence type="ECO:0000313" key="18">
    <source>
        <dbReference type="Proteomes" id="UP000184604"/>
    </source>
</evidence>
<organism evidence="17 18">
    <name type="scientific">Clostridium kluyveri</name>
    <dbReference type="NCBI Taxonomy" id="1534"/>
    <lineage>
        <taxon>Bacteria</taxon>
        <taxon>Bacillati</taxon>
        <taxon>Bacillota</taxon>
        <taxon>Clostridia</taxon>
        <taxon>Eubacteriales</taxon>
        <taxon>Clostridiaceae</taxon>
        <taxon>Clostridium</taxon>
    </lineage>
</organism>
<dbReference type="AlphaFoldDB" id="A0A1L5F511"/>
<dbReference type="PROSITE" id="PS50109">
    <property type="entry name" value="HIS_KIN"/>
    <property type="match status" value="1"/>
</dbReference>
<protein>
    <recommendedName>
        <fullName evidence="3">histidine kinase</fullName>
        <ecNumber evidence="3">2.7.13.3</ecNumber>
    </recommendedName>
</protein>
<keyword evidence="11 14" id="KW-1133">Transmembrane helix</keyword>
<dbReference type="Pfam" id="PF02518">
    <property type="entry name" value="HATPase_c"/>
    <property type="match status" value="1"/>
</dbReference>
<dbReference type="SMART" id="SM00388">
    <property type="entry name" value="HisKA"/>
    <property type="match status" value="1"/>
</dbReference>
<dbReference type="InterPro" id="IPR003660">
    <property type="entry name" value="HAMP_dom"/>
</dbReference>
<name>A0A1L5F511_CLOKL</name>
<dbReference type="GO" id="GO:0005524">
    <property type="term" value="F:ATP binding"/>
    <property type="evidence" value="ECO:0007669"/>
    <property type="project" value="UniProtKB-KW"/>
</dbReference>
<evidence type="ECO:0000256" key="13">
    <source>
        <dbReference type="ARBA" id="ARBA00023136"/>
    </source>
</evidence>
<keyword evidence="12" id="KW-0902">Two-component regulatory system</keyword>
<evidence type="ECO:0000256" key="10">
    <source>
        <dbReference type="ARBA" id="ARBA00022840"/>
    </source>
</evidence>
<dbReference type="InterPro" id="IPR036890">
    <property type="entry name" value="HATPase_C_sf"/>
</dbReference>
<evidence type="ECO:0000256" key="5">
    <source>
        <dbReference type="ARBA" id="ARBA00022553"/>
    </source>
</evidence>
<feature type="domain" description="Histidine kinase" evidence="15">
    <location>
        <begin position="247"/>
        <end position="451"/>
    </location>
</feature>
<proteinExistence type="predicted"/>
<dbReference type="PANTHER" id="PTHR45528">
    <property type="entry name" value="SENSOR HISTIDINE KINASE CPXA"/>
    <property type="match status" value="1"/>
</dbReference>
<dbReference type="InterPro" id="IPR003594">
    <property type="entry name" value="HATPase_dom"/>
</dbReference>
<dbReference type="PANTHER" id="PTHR45528:SF1">
    <property type="entry name" value="SENSOR HISTIDINE KINASE CPXA"/>
    <property type="match status" value="1"/>
</dbReference>
<dbReference type="Proteomes" id="UP000184604">
    <property type="component" value="Chromosome"/>
</dbReference>
<evidence type="ECO:0000256" key="4">
    <source>
        <dbReference type="ARBA" id="ARBA00022475"/>
    </source>
</evidence>
<evidence type="ECO:0000313" key="17">
    <source>
        <dbReference type="EMBL" id="APM38057.1"/>
    </source>
</evidence>
<evidence type="ECO:0000259" key="15">
    <source>
        <dbReference type="PROSITE" id="PS50109"/>
    </source>
</evidence>
<dbReference type="SUPFAM" id="SSF55874">
    <property type="entry name" value="ATPase domain of HSP90 chaperone/DNA topoisomerase II/histidine kinase"/>
    <property type="match status" value="1"/>
</dbReference>
<dbReference type="SUPFAM" id="SSF47384">
    <property type="entry name" value="Homodimeric domain of signal transducing histidine kinase"/>
    <property type="match status" value="1"/>
</dbReference>
<accession>A0A1L5F511</accession>
<feature type="transmembrane region" description="Helical" evidence="14">
    <location>
        <begin position="12"/>
        <end position="35"/>
    </location>
</feature>
<dbReference type="RefSeq" id="WP_073537748.1">
    <property type="nucleotide sequence ID" value="NZ_CP018335.1"/>
</dbReference>
<comment type="subcellular location">
    <subcellularLocation>
        <location evidence="2">Cell membrane</location>
        <topology evidence="2">Multi-pass membrane protein</topology>
    </subcellularLocation>
</comment>
<evidence type="ECO:0000256" key="11">
    <source>
        <dbReference type="ARBA" id="ARBA00022989"/>
    </source>
</evidence>
<evidence type="ECO:0000256" key="1">
    <source>
        <dbReference type="ARBA" id="ARBA00000085"/>
    </source>
</evidence>